<name>A0A9W8AZW0_9FUNG</name>
<evidence type="ECO:0000256" key="6">
    <source>
        <dbReference type="PROSITE-ProRule" id="PRU00205"/>
    </source>
</evidence>
<comment type="subcellular location">
    <subcellularLocation>
        <location evidence="1">Membrane</location>
        <topology evidence="1">Multi-pass membrane protein</topology>
    </subcellularLocation>
</comment>
<feature type="non-terminal residue" evidence="10">
    <location>
        <position position="1"/>
    </location>
</feature>
<proteinExistence type="inferred from homology"/>
<evidence type="ECO:0000313" key="11">
    <source>
        <dbReference type="Proteomes" id="UP001151582"/>
    </source>
</evidence>
<feature type="region of interest" description="Disordered" evidence="7">
    <location>
        <begin position="147"/>
        <end position="167"/>
    </location>
</feature>
<dbReference type="Proteomes" id="UP001151582">
    <property type="component" value="Unassembled WGS sequence"/>
</dbReference>
<feature type="transmembrane region" description="Helical" evidence="8">
    <location>
        <begin position="114"/>
        <end position="135"/>
    </location>
</feature>
<evidence type="ECO:0000256" key="3">
    <source>
        <dbReference type="ARBA" id="ARBA00022692"/>
    </source>
</evidence>
<dbReference type="InterPro" id="IPR016439">
    <property type="entry name" value="Lag1/Lac1-like"/>
</dbReference>
<keyword evidence="11" id="KW-1185">Reference proteome</keyword>
<dbReference type="EC" id="2.3.1.24" evidence="10"/>
<dbReference type="GO" id="GO:0046513">
    <property type="term" value="P:ceramide biosynthetic process"/>
    <property type="evidence" value="ECO:0007669"/>
    <property type="project" value="InterPro"/>
</dbReference>
<evidence type="ECO:0000313" key="10">
    <source>
        <dbReference type="EMBL" id="KAJ1976683.1"/>
    </source>
</evidence>
<dbReference type="EMBL" id="JANBQB010000409">
    <property type="protein sequence ID" value="KAJ1976683.1"/>
    <property type="molecule type" value="Genomic_DNA"/>
</dbReference>
<evidence type="ECO:0000256" key="5">
    <source>
        <dbReference type="ARBA" id="ARBA00023136"/>
    </source>
</evidence>
<organism evidence="10 11">
    <name type="scientific">Dimargaris verticillata</name>
    <dbReference type="NCBI Taxonomy" id="2761393"/>
    <lineage>
        <taxon>Eukaryota</taxon>
        <taxon>Fungi</taxon>
        <taxon>Fungi incertae sedis</taxon>
        <taxon>Zoopagomycota</taxon>
        <taxon>Kickxellomycotina</taxon>
        <taxon>Dimargaritomycetes</taxon>
        <taxon>Dimargaritales</taxon>
        <taxon>Dimargaritaceae</taxon>
        <taxon>Dimargaris</taxon>
    </lineage>
</organism>
<comment type="similarity">
    <text evidence="2">Belongs to the sphingosine N-acyltransferase family.</text>
</comment>
<feature type="transmembrane region" description="Helical" evidence="8">
    <location>
        <begin position="65"/>
        <end position="88"/>
    </location>
</feature>
<dbReference type="PANTHER" id="PTHR12560:SF0">
    <property type="entry name" value="LD18904P"/>
    <property type="match status" value="1"/>
</dbReference>
<comment type="caution">
    <text evidence="10">The sequence shown here is derived from an EMBL/GenBank/DDBJ whole genome shotgun (WGS) entry which is preliminary data.</text>
</comment>
<dbReference type="AlphaFoldDB" id="A0A9W8AZW0"/>
<gene>
    <name evidence="10" type="primary">lag1_1</name>
    <name evidence="10" type="ORF">H4R34_003882</name>
</gene>
<keyword evidence="3 6" id="KW-0812">Transmembrane</keyword>
<evidence type="ECO:0000256" key="7">
    <source>
        <dbReference type="SAM" id="MobiDB-lite"/>
    </source>
</evidence>
<evidence type="ECO:0000256" key="1">
    <source>
        <dbReference type="ARBA" id="ARBA00004141"/>
    </source>
</evidence>
<accession>A0A9W8AZW0</accession>
<reference evidence="10" key="1">
    <citation type="submission" date="2022-07" db="EMBL/GenBank/DDBJ databases">
        <title>Phylogenomic reconstructions and comparative analyses of Kickxellomycotina fungi.</title>
        <authorList>
            <person name="Reynolds N.K."/>
            <person name="Stajich J.E."/>
            <person name="Barry K."/>
            <person name="Grigoriev I.V."/>
            <person name="Crous P."/>
            <person name="Smith M.E."/>
        </authorList>
    </citation>
    <scope>NUCLEOTIDE SEQUENCE</scope>
    <source>
        <strain evidence="10">RSA 567</strain>
    </source>
</reference>
<feature type="transmembrane region" description="Helical" evidence="8">
    <location>
        <begin position="7"/>
        <end position="26"/>
    </location>
</feature>
<dbReference type="PROSITE" id="PS50922">
    <property type="entry name" value="TLC"/>
    <property type="match status" value="1"/>
</dbReference>
<dbReference type="InterPro" id="IPR006634">
    <property type="entry name" value="TLC-dom"/>
</dbReference>
<keyword evidence="5 6" id="KW-0472">Membrane</keyword>
<evidence type="ECO:0000259" key="9">
    <source>
        <dbReference type="PROSITE" id="PS50922"/>
    </source>
</evidence>
<dbReference type="GO" id="GO:0050291">
    <property type="term" value="F:sphingosine N-acyltransferase activity"/>
    <property type="evidence" value="ECO:0007669"/>
    <property type="project" value="UniProtKB-EC"/>
</dbReference>
<keyword evidence="10" id="KW-0012">Acyltransferase</keyword>
<sequence>EERRKDYYEMFFHHILTNTLLILSYATNFVRIGNAMLCIMDFADIFLTSAKSLRYLRLQKTCDVMFGLFVIVWFITRHGLFFCIWYSVAIEPEQYGSVNWDPANGIYYTPAMRWVFNGLFALLQVVLLIWTSLIIKVLVKVLRGKEATDNRSDSSSSDEHEPSKKSQ</sequence>
<protein>
    <submittedName>
        <fullName evidence="10">Sphingosine N-acyltransferase lag1</fullName>
        <ecNumber evidence="10">2.3.1.24</ecNumber>
    </submittedName>
</protein>
<evidence type="ECO:0000256" key="8">
    <source>
        <dbReference type="SAM" id="Phobius"/>
    </source>
</evidence>
<dbReference type="GO" id="GO:0016020">
    <property type="term" value="C:membrane"/>
    <property type="evidence" value="ECO:0007669"/>
    <property type="project" value="UniProtKB-SubCell"/>
</dbReference>
<evidence type="ECO:0000256" key="2">
    <source>
        <dbReference type="ARBA" id="ARBA00009808"/>
    </source>
</evidence>
<feature type="domain" description="TLC" evidence="9">
    <location>
        <begin position="1"/>
        <end position="143"/>
    </location>
</feature>
<dbReference type="PANTHER" id="PTHR12560">
    <property type="entry name" value="LONGEVITY ASSURANCE FACTOR 1 LAG1"/>
    <property type="match status" value="1"/>
</dbReference>
<dbReference type="OrthoDB" id="537032at2759"/>
<keyword evidence="10" id="KW-0808">Transferase</keyword>
<dbReference type="Pfam" id="PF03798">
    <property type="entry name" value="TRAM_LAG1_CLN8"/>
    <property type="match status" value="1"/>
</dbReference>
<evidence type="ECO:0000256" key="4">
    <source>
        <dbReference type="ARBA" id="ARBA00022989"/>
    </source>
</evidence>
<keyword evidence="4 8" id="KW-1133">Transmembrane helix</keyword>
<dbReference type="SMART" id="SM00724">
    <property type="entry name" value="TLC"/>
    <property type="match status" value="1"/>
</dbReference>